<gene>
    <name evidence="6" type="ORF">NC661_14790</name>
</gene>
<dbReference type="InterPro" id="IPR007527">
    <property type="entry name" value="Znf_SWIM"/>
</dbReference>
<sequence>MRTFFLDKQDIIRITGERFYKRGQNYFKQNRVFGLSYNPAINSWRGQVRGTETYSVRIFFFENDELEASCDCPAYATHYTCKHIAAILLAISQDSWKNVNKDLQESPAPVIEIDHVPNDTFTSRIMDAFSTQSKPNALQTEQLEVEYTIGSRINPHNSKAFLELELKIGTSKLYVVKNIREFLIHVKKAKVYPLTAKFNYDPRIHQFSEEDQYLIQTLITAYENETLFENSFSNPLHDKRTLVIPPGIADSLLESISKQNSFYKAYTGELLPISIQQELAHLDFKLDQQDDTHFTIDVSMLSDHTYLESYRYLVKQGVFYQIKEEQQKIIDQLYALLPYRNKQSHRISNDKIETFVSTVVPKLEEIGNVKLSEKTKQTISTAPLLTKIYIDEHDSTLIAKAEFHYGSRVFHPYKQEQASTDQIVKRNMAKELEVLQFIEQAGFVYLKDQYHLFKNEAIYAFLYEKLVDLEQMATVYVANNVKTMIAGERPSLTSKVNINKNSGMLDIYFDMEGISQGDVQQVLQAMIEKKRYFRIPNGALIELEGEAFDSFYELADRLQLNKKQVDEAHIQIPAARSFQIEDTLKADTAQFSASFQQLLDELKEPSKLNFRLPDHLEAELRDYQHVGYQWFRTLSHYHLGGILADDMGLGKTIQTITYLLAEKQAKNTPYKSLVVAPASLLYNWKKEFEKFAPSLNIQVIAGNKTQRSNLMQETGEVDVYITSYPLLRVDVDLYESFHFDALILDEAQAIKNHLTQTAKAVRALQASQRFALSGTPIENSLDELWSLFYTISPGLFDNKKKFLQLDHAYISKITRPFILRRLKKDVLDELPDKIETVQYSDLTKNQKQVYIAYVEKMQEQITETIQEKGFEKGKLEILAGLTRLRQICCHPSLFLENYTGQSGKLEQLIELIHDLKQNGKRPLIFSQFSSMLKIINQRLEQEDFDTFYLDGSTASQTRVEMVDRFNEGEKSAFLISLRAGGTGLNLTGADTVILYDLWWNPAVEEQAAGRAHRIGQKNVVQVIRMITEGTIEEKIYELQQKKRELVDQIIQPGETMLSKLSEKELRELLEIKV</sequence>
<dbReference type="PROSITE" id="PS50966">
    <property type="entry name" value="ZF_SWIM"/>
    <property type="match status" value="1"/>
</dbReference>
<evidence type="ECO:0000259" key="4">
    <source>
        <dbReference type="PROSITE" id="PS51192"/>
    </source>
</evidence>
<name>A0A9X3WN29_9BACI</name>
<evidence type="ECO:0000256" key="1">
    <source>
        <dbReference type="ARBA" id="ARBA00022801"/>
    </source>
</evidence>
<dbReference type="GO" id="GO:0005524">
    <property type="term" value="F:ATP binding"/>
    <property type="evidence" value="ECO:0007669"/>
    <property type="project" value="InterPro"/>
</dbReference>
<reference evidence="6" key="1">
    <citation type="submission" date="2022-06" db="EMBL/GenBank/DDBJ databases">
        <title>Aquibacillus sp. a new bacterium isolated from soil saline samples.</title>
        <authorList>
            <person name="Galisteo C."/>
            <person name="De La Haba R."/>
            <person name="Sanchez-Porro C."/>
            <person name="Ventosa A."/>
        </authorList>
    </citation>
    <scope>NUCLEOTIDE SEQUENCE</scope>
    <source>
        <strain evidence="6">JCM 12387</strain>
    </source>
</reference>
<keyword evidence="1" id="KW-0378">Hydrolase</keyword>
<evidence type="ECO:0000259" key="5">
    <source>
        <dbReference type="PROSITE" id="PS51194"/>
    </source>
</evidence>
<dbReference type="GO" id="GO:0004386">
    <property type="term" value="F:helicase activity"/>
    <property type="evidence" value="ECO:0007669"/>
    <property type="project" value="UniProtKB-KW"/>
</dbReference>
<keyword evidence="2" id="KW-0863">Zinc-finger</keyword>
<keyword evidence="6" id="KW-0067">ATP-binding</keyword>
<keyword evidence="6" id="KW-0347">Helicase</keyword>
<keyword evidence="6" id="KW-0547">Nucleotide-binding</keyword>
<dbReference type="PANTHER" id="PTHR10799">
    <property type="entry name" value="SNF2/RAD54 HELICASE FAMILY"/>
    <property type="match status" value="1"/>
</dbReference>
<dbReference type="InterPro" id="IPR027417">
    <property type="entry name" value="P-loop_NTPase"/>
</dbReference>
<dbReference type="CDD" id="cd18793">
    <property type="entry name" value="SF2_C_SNF"/>
    <property type="match status" value="1"/>
</dbReference>
<dbReference type="SMART" id="SM00490">
    <property type="entry name" value="HELICc"/>
    <property type="match status" value="1"/>
</dbReference>
<dbReference type="SMART" id="SM00487">
    <property type="entry name" value="DEXDc"/>
    <property type="match status" value="1"/>
</dbReference>
<dbReference type="Gene3D" id="3.40.50.300">
    <property type="entry name" value="P-loop containing nucleotide triphosphate hydrolases"/>
    <property type="match status" value="1"/>
</dbReference>
<dbReference type="InterPro" id="IPR038718">
    <property type="entry name" value="SNF2-like_sf"/>
</dbReference>
<dbReference type="InterPro" id="IPR013663">
    <property type="entry name" value="Helicase_SWF/SNF/SWI_bac"/>
</dbReference>
<dbReference type="InterPro" id="IPR014001">
    <property type="entry name" value="Helicase_ATP-bd"/>
</dbReference>
<dbReference type="Pfam" id="PF00271">
    <property type="entry name" value="Helicase_C"/>
    <property type="match status" value="1"/>
</dbReference>
<accession>A0A9X3WN29</accession>
<keyword evidence="7" id="KW-1185">Reference proteome</keyword>
<feature type="domain" description="SWIM-type" evidence="3">
    <location>
        <begin position="54"/>
        <end position="92"/>
    </location>
</feature>
<dbReference type="GO" id="GO:0008270">
    <property type="term" value="F:zinc ion binding"/>
    <property type="evidence" value="ECO:0007669"/>
    <property type="project" value="UniProtKB-KW"/>
</dbReference>
<dbReference type="Proteomes" id="UP001145072">
    <property type="component" value="Unassembled WGS sequence"/>
</dbReference>
<dbReference type="CDD" id="cd18012">
    <property type="entry name" value="DEXQc_arch_SWI2_SNF2"/>
    <property type="match status" value="1"/>
</dbReference>
<evidence type="ECO:0000313" key="7">
    <source>
        <dbReference type="Proteomes" id="UP001145072"/>
    </source>
</evidence>
<comment type="caution">
    <text evidence="6">The sequence shown here is derived from an EMBL/GenBank/DDBJ whole genome shotgun (WGS) entry which is preliminary data.</text>
</comment>
<dbReference type="Pfam" id="PF00176">
    <property type="entry name" value="SNF2-rel_dom"/>
    <property type="match status" value="1"/>
</dbReference>
<protein>
    <submittedName>
        <fullName evidence="6">DEAD/DEAH box helicase</fullName>
    </submittedName>
</protein>
<evidence type="ECO:0000313" key="6">
    <source>
        <dbReference type="EMBL" id="MDC3421638.1"/>
    </source>
</evidence>
<dbReference type="SUPFAM" id="SSF52540">
    <property type="entry name" value="P-loop containing nucleoside triphosphate hydrolases"/>
    <property type="match status" value="2"/>
</dbReference>
<dbReference type="InterPro" id="IPR001650">
    <property type="entry name" value="Helicase_C-like"/>
</dbReference>
<dbReference type="RefSeq" id="WP_259870894.1">
    <property type="nucleotide sequence ID" value="NZ_JAMQJZ010000012.1"/>
</dbReference>
<keyword evidence="2" id="KW-0862">Zinc</keyword>
<dbReference type="InterPro" id="IPR000330">
    <property type="entry name" value="SNF2_N"/>
</dbReference>
<dbReference type="PROSITE" id="PS51194">
    <property type="entry name" value="HELICASE_CTER"/>
    <property type="match status" value="1"/>
</dbReference>
<dbReference type="Pfam" id="PF08455">
    <property type="entry name" value="SNF2_assoc"/>
    <property type="match status" value="1"/>
</dbReference>
<dbReference type="InterPro" id="IPR049730">
    <property type="entry name" value="SNF2/RAD54-like_C"/>
</dbReference>
<proteinExistence type="predicted"/>
<dbReference type="AlphaFoldDB" id="A0A9X3WN29"/>
<feature type="domain" description="Helicase C-terminal" evidence="5">
    <location>
        <begin position="904"/>
        <end position="1061"/>
    </location>
</feature>
<organism evidence="6 7">
    <name type="scientific">Aquibacillus koreensis</name>
    <dbReference type="NCBI Taxonomy" id="279446"/>
    <lineage>
        <taxon>Bacteria</taxon>
        <taxon>Bacillati</taxon>
        <taxon>Bacillota</taxon>
        <taxon>Bacilli</taxon>
        <taxon>Bacillales</taxon>
        <taxon>Bacillaceae</taxon>
        <taxon>Aquibacillus</taxon>
    </lineage>
</organism>
<dbReference type="EMBL" id="JAMQJZ010000012">
    <property type="protein sequence ID" value="MDC3421638.1"/>
    <property type="molecule type" value="Genomic_DNA"/>
</dbReference>
<evidence type="ECO:0000256" key="2">
    <source>
        <dbReference type="PROSITE-ProRule" id="PRU00325"/>
    </source>
</evidence>
<dbReference type="GO" id="GO:0016787">
    <property type="term" value="F:hydrolase activity"/>
    <property type="evidence" value="ECO:0007669"/>
    <property type="project" value="UniProtKB-KW"/>
</dbReference>
<dbReference type="Pfam" id="PF04434">
    <property type="entry name" value="SWIM"/>
    <property type="match status" value="1"/>
</dbReference>
<dbReference type="PROSITE" id="PS51192">
    <property type="entry name" value="HELICASE_ATP_BIND_1"/>
    <property type="match status" value="1"/>
</dbReference>
<feature type="domain" description="Helicase ATP-binding" evidence="4">
    <location>
        <begin position="632"/>
        <end position="794"/>
    </location>
</feature>
<evidence type="ECO:0000259" key="3">
    <source>
        <dbReference type="PROSITE" id="PS50966"/>
    </source>
</evidence>
<dbReference type="FunFam" id="3.40.50.300:FF:000533">
    <property type="entry name" value="Helicase, Snf2 family"/>
    <property type="match status" value="1"/>
</dbReference>
<keyword evidence="2" id="KW-0479">Metal-binding</keyword>
<dbReference type="Gene3D" id="3.40.50.10810">
    <property type="entry name" value="Tandem AAA-ATPase domain"/>
    <property type="match status" value="1"/>
</dbReference>